<evidence type="ECO:0000256" key="2">
    <source>
        <dbReference type="ARBA" id="ARBA00022525"/>
    </source>
</evidence>
<organism evidence="6 7">
    <name type="scientific">Petrolisthes cinctipes</name>
    <name type="common">Flat porcelain crab</name>
    <dbReference type="NCBI Taxonomy" id="88211"/>
    <lineage>
        <taxon>Eukaryota</taxon>
        <taxon>Metazoa</taxon>
        <taxon>Ecdysozoa</taxon>
        <taxon>Arthropoda</taxon>
        <taxon>Crustacea</taxon>
        <taxon>Multicrustacea</taxon>
        <taxon>Malacostraca</taxon>
        <taxon>Eumalacostraca</taxon>
        <taxon>Eucarida</taxon>
        <taxon>Decapoda</taxon>
        <taxon>Pleocyemata</taxon>
        <taxon>Anomura</taxon>
        <taxon>Galatheoidea</taxon>
        <taxon>Porcellanidae</taxon>
        <taxon>Petrolisthes</taxon>
    </lineage>
</organism>
<keyword evidence="4" id="KW-0732">Signal</keyword>
<dbReference type="GO" id="GO:0005576">
    <property type="term" value="C:extracellular region"/>
    <property type="evidence" value="ECO:0007669"/>
    <property type="project" value="UniProtKB-SubCell"/>
</dbReference>
<dbReference type="GO" id="GO:0046872">
    <property type="term" value="F:metal ion binding"/>
    <property type="evidence" value="ECO:0007669"/>
    <property type="project" value="UniProtKB-KW"/>
</dbReference>
<dbReference type="GO" id="GO:0020037">
    <property type="term" value="F:heme binding"/>
    <property type="evidence" value="ECO:0007669"/>
    <property type="project" value="InterPro"/>
</dbReference>
<dbReference type="CDD" id="cd09823">
    <property type="entry name" value="peroxinectin_like"/>
    <property type="match status" value="1"/>
</dbReference>
<dbReference type="Pfam" id="PF03098">
    <property type="entry name" value="An_peroxidase"/>
    <property type="match status" value="2"/>
</dbReference>
<keyword evidence="3" id="KW-0575">Peroxidase</keyword>
<proteinExistence type="predicted"/>
<keyword evidence="5" id="KW-0408">Iron</keyword>
<gene>
    <name evidence="6" type="ORF">Pcinc_026722</name>
</gene>
<comment type="caution">
    <text evidence="6">The sequence shown here is derived from an EMBL/GenBank/DDBJ whole genome shotgun (WGS) entry which is preliminary data.</text>
</comment>
<keyword evidence="5" id="KW-0479">Metal-binding</keyword>
<evidence type="ECO:0000313" key="7">
    <source>
        <dbReference type="Proteomes" id="UP001286313"/>
    </source>
</evidence>
<evidence type="ECO:0000256" key="1">
    <source>
        <dbReference type="ARBA" id="ARBA00004613"/>
    </source>
</evidence>
<dbReference type="FunFam" id="1.10.640.10:FF:000003">
    <property type="entry name" value="chorion peroxidase"/>
    <property type="match status" value="1"/>
</dbReference>
<dbReference type="Gene3D" id="1.10.640.10">
    <property type="entry name" value="Haem peroxidase domain superfamily, animal type"/>
    <property type="match status" value="2"/>
</dbReference>
<evidence type="ECO:0008006" key="8">
    <source>
        <dbReference type="Google" id="ProtNLM"/>
    </source>
</evidence>
<dbReference type="Proteomes" id="UP001286313">
    <property type="component" value="Unassembled WGS sequence"/>
</dbReference>
<dbReference type="InterPro" id="IPR037120">
    <property type="entry name" value="Haem_peroxidase_sf_animal"/>
</dbReference>
<dbReference type="GO" id="GO:0006979">
    <property type="term" value="P:response to oxidative stress"/>
    <property type="evidence" value="ECO:0007669"/>
    <property type="project" value="InterPro"/>
</dbReference>
<dbReference type="InterPro" id="IPR010255">
    <property type="entry name" value="Haem_peroxidase_sf"/>
</dbReference>
<name>A0AAE1F5X8_PETCI</name>
<dbReference type="InterPro" id="IPR019791">
    <property type="entry name" value="Haem_peroxidase_animal"/>
</dbReference>
<comment type="subcellular location">
    <subcellularLocation>
        <location evidence="1">Secreted</location>
    </subcellularLocation>
</comment>
<feature type="binding site" description="axial binding residue" evidence="5">
    <location>
        <position position="580"/>
    </location>
    <ligand>
        <name>heme b</name>
        <dbReference type="ChEBI" id="CHEBI:60344"/>
    </ligand>
    <ligandPart>
        <name>Fe</name>
        <dbReference type="ChEBI" id="CHEBI:18248"/>
    </ligandPart>
</feature>
<evidence type="ECO:0000256" key="3">
    <source>
        <dbReference type="ARBA" id="ARBA00022559"/>
    </source>
</evidence>
<accession>A0AAE1F5X8</accession>
<evidence type="ECO:0000313" key="6">
    <source>
        <dbReference type="EMBL" id="KAK3867852.1"/>
    </source>
</evidence>
<dbReference type="PANTHER" id="PTHR11475">
    <property type="entry name" value="OXIDASE/PEROXIDASE"/>
    <property type="match status" value="1"/>
</dbReference>
<evidence type="ECO:0000256" key="4">
    <source>
        <dbReference type="ARBA" id="ARBA00022729"/>
    </source>
</evidence>
<keyword evidence="3" id="KW-0560">Oxidoreductase</keyword>
<keyword evidence="5" id="KW-0349">Heme</keyword>
<dbReference type="GO" id="GO:0004601">
    <property type="term" value="F:peroxidase activity"/>
    <property type="evidence" value="ECO:0007669"/>
    <property type="project" value="UniProtKB-KW"/>
</dbReference>
<feature type="non-terminal residue" evidence="6">
    <location>
        <position position="866"/>
    </location>
</feature>
<dbReference type="AlphaFoldDB" id="A0AAE1F5X8"/>
<keyword evidence="2" id="KW-0964">Secreted</keyword>
<dbReference type="SUPFAM" id="SSF48113">
    <property type="entry name" value="Heme-dependent peroxidases"/>
    <property type="match status" value="2"/>
</dbReference>
<dbReference type="PANTHER" id="PTHR11475:SF106">
    <property type="entry name" value="CURLY SU"/>
    <property type="match status" value="1"/>
</dbReference>
<reference evidence="6" key="1">
    <citation type="submission" date="2023-10" db="EMBL/GenBank/DDBJ databases">
        <title>Genome assemblies of two species of porcelain crab, Petrolisthes cinctipes and Petrolisthes manimaculis (Anomura: Porcellanidae).</title>
        <authorList>
            <person name="Angst P."/>
        </authorList>
    </citation>
    <scope>NUCLEOTIDE SEQUENCE</scope>
    <source>
        <strain evidence="6">PB745_01</strain>
        <tissue evidence="6">Gill</tissue>
    </source>
</reference>
<dbReference type="EMBL" id="JAWQEG010003117">
    <property type="protein sequence ID" value="KAK3867852.1"/>
    <property type="molecule type" value="Genomic_DNA"/>
</dbReference>
<sequence length="866" mass="96471">YGLTAAEVAHNLPLLDTTRTAVSTVCPRFTSPMQCTPGKYRRIDGLCNNLYSPTWGATRAVFTRFLPPDYIDGVSAPRLALDGSPLPNARLVSSIIHRDDGFHDHAATLFIVAWGQLMDHDFTLTAMPLDPNNRNELLQCCHLPPDLKDPNCFEIDIAPDDPFYRLFRFTCLDFTRAFPGVQQNCKLGPRTAFNILTGVIDGNTVYGGTDQAARDLRTGVGGQLRHFEGFPGLPLKPLLPLKTDIPDEGCIREDPSQRCFLAGEIRVNETGTSVLRVNETGTSVLRVNETGTSVLRVNETGTSVLRVNETDTGVLRVNETDTGVLRVNETGTSVLRVNETDTGVLRVNETDTGVLRVNETGTSVLRVNETDTGVLRVNETGTSVLRVNETDTGVLRVNETDTGVLRVNETGTSVLRVNETDTGVLRVNETGTSVLRVNETDTSVLRVNETGSSVLRVNETDTGVLRVNETDTGEIRVNEQLILTVAHTLLMREHNRLALTLAHLNPHWDDERLYQETRRIVAAQIQHITYHEFLPQLLGEGVMKQFGLLLKKKGYWDGYDPKVNPGISASFSAAAFRFGHSLLPSSVERWSSSHKFVASRRLHDLIRQPYDLFRPGVLDEYIMGMANQPGQAMDDAITQEVTNHLFEEPKERFGFDLVAFNLQRGREFGVPGYGAWRRFCGLDPILSFVDLAQHMSNFTAAMYSKIYKSVADIDLWSAGVSERPLPGSLLGPTFSCVIATQMQKLRWGDRYWYELPNQPSSFTLPQLESLRQTRLARIVCDNTDNIDNIQLYPMVLHDPRLNPRLSCKSGVIPHIDLTPWVERPHPAPLSPHPPPPHQAFVSETLISSPLRTDSAQAYFFSYGNGR</sequence>
<dbReference type="PROSITE" id="PS50292">
    <property type="entry name" value="PEROXIDASE_3"/>
    <property type="match status" value="1"/>
</dbReference>
<protein>
    <recommendedName>
        <fullName evidence="8">Peroxidase</fullName>
    </recommendedName>
</protein>
<evidence type="ECO:0000256" key="5">
    <source>
        <dbReference type="PIRSR" id="PIRSR619791-2"/>
    </source>
</evidence>
<keyword evidence="7" id="KW-1185">Reference proteome</keyword>